<keyword evidence="2 5" id="KW-0812">Transmembrane</keyword>
<comment type="function">
    <text evidence="5">Probably involved in the biogenesis of the COX complex.</text>
</comment>
<evidence type="ECO:0000256" key="1">
    <source>
        <dbReference type="ARBA" id="ARBA00004370"/>
    </source>
</evidence>
<evidence type="ECO:0000256" key="4">
    <source>
        <dbReference type="ARBA" id="ARBA00023136"/>
    </source>
</evidence>
<dbReference type="OrthoDB" id="10040024at2759"/>
<name>A0A0C9YBB2_9AGAR</name>
<evidence type="ECO:0000313" key="7">
    <source>
        <dbReference type="Proteomes" id="UP000054477"/>
    </source>
</evidence>
<evidence type="ECO:0000256" key="3">
    <source>
        <dbReference type="ARBA" id="ARBA00022989"/>
    </source>
</evidence>
<evidence type="ECO:0000313" key="6">
    <source>
        <dbReference type="EMBL" id="KIK07532.1"/>
    </source>
</evidence>
<dbReference type="STRING" id="1095629.A0A0C9YBB2"/>
<dbReference type="GO" id="GO:0033617">
    <property type="term" value="P:mitochondrial respiratory chain complex IV assembly"/>
    <property type="evidence" value="ECO:0007669"/>
    <property type="project" value="TreeGrafter"/>
</dbReference>
<evidence type="ECO:0000256" key="2">
    <source>
        <dbReference type="ARBA" id="ARBA00022692"/>
    </source>
</evidence>
<comment type="caution">
    <text evidence="5">Lacks conserved residue(s) required for the propagation of feature annotation.</text>
</comment>
<dbReference type="GO" id="GO:0005743">
    <property type="term" value="C:mitochondrial inner membrane"/>
    <property type="evidence" value="ECO:0007669"/>
    <property type="project" value="UniProtKB-SubCell"/>
</dbReference>
<accession>A0A0C9YBB2</accession>
<comment type="subcellular location">
    <subcellularLocation>
        <location evidence="1">Membrane</location>
    </subcellularLocation>
    <subcellularLocation>
        <location evidence="5">Mitochondrion inner membrane</location>
        <topology evidence="5">Multi-pass membrane protein</topology>
    </subcellularLocation>
</comment>
<comment type="similarity">
    <text evidence="5">Belongs to the SURF1 family.</text>
</comment>
<dbReference type="PANTHER" id="PTHR23427">
    <property type="entry name" value="SURFEIT LOCUS PROTEIN"/>
    <property type="match status" value="1"/>
</dbReference>
<dbReference type="PROSITE" id="PS50895">
    <property type="entry name" value="SURF1"/>
    <property type="match status" value="1"/>
</dbReference>
<dbReference type="PANTHER" id="PTHR23427:SF2">
    <property type="entry name" value="SURFEIT LOCUS PROTEIN 1"/>
    <property type="match status" value="1"/>
</dbReference>
<dbReference type="CDD" id="cd06662">
    <property type="entry name" value="SURF1"/>
    <property type="match status" value="1"/>
</dbReference>
<organism evidence="6 7">
    <name type="scientific">Laccaria amethystina LaAM-08-1</name>
    <dbReference type="NCBI Taxonomy" id="1095629"/>
    <lineage>
        <taxon>Eukaryota</taxon>
        <taxon>Fungi</taxon>
        <taxon>Dikarya</taxon>
        <taxon>Basidiomycota</taxon>
        <taxon>Agaricomycotina</taxon>
        <taxon>Agaricomycetes</taxon>
        <taxon>Agaricomycetidae</taxon>
        <taxon>Agaricales</taxon>
        <taxon>Agaricineae</taxon>
        <taxon>Hydnangiaceae</taxon>
        <taxon>Laccaria</taxon>
    </lineage>
</organism>
<protein>
    <recommendedName>
        <fullName evidence="5">SURF1-like protein</fullName>
    </recommendedName>
</protein>
<reference evidence="6 7" key="1">
    <citation type="submission" date="2014-04" db="EMBL/GenBank/DDBJ databases">
        <authorList>
            <consortium name="DOE Joint Genome Institute"/>
            <person name="Kuo A."/>
            <person name="Kohler A."/>
            <person name="Nagy L.G."/>
            <person name="Floudas D."/>
            <person name="Copeland A."/>
            <person name="Barry K.W."/>
            <person name="Cichocki N."/>
            <person name="Veneault-Fourrey C."/>
            <person name="LaButti K."/>
            <person name="Lindquist E.A."/>
            <person name="Lipzen A."/>
            <person name="Lundell T."/>
            <person name="Morin E."/>
            <person name="Murat C."/>
            <person name="Sun H."/>
            <person name="Tunlid A."/>
            <person name="Henrissat B."/>
            <person name="Grigoriev I.V."/>
            <person name="Hibbett D.S."/>
            <person name="Martin F."/>
            <person name="Nordberg H.P."/>
            <person name="Cantor M.N."/>
            <person name="Hua S.X."/>
        </authorList>
    </citation>
    <scope>NUCLEOTIDE SEQUENCE [LARGE SCALE GENOMIC DNA]</scope>
    <source>
        <strain evidence="6 7">LaAM-08-1</strain>
    </source>
</reference>
<dbReference type="Proteomes" id="UP000054477">
    <property type="component" value="Unassembled WGS sequence"/>
</dbReference>
<keyword evidence="4 5" id="KW-0472">Membrane</keyword>
<keyword evidence="3 5" id="KW-1133">Transmembrane helix</keyword>
<gene>
    <name evidence="6" type="ORF">K443DRAFT_188103</name>
</gene>
<reference evidence="7" key="2">
    <citation type="submission" date="2015-01" db="EMBL/GenBank/DDBJ databases">
        <title>Evolutionary Origins and Diversification of the Mycorrhizal Mutualists.</title>
        <authorList>
            <consortium name="DOE Joint Genome Institute"/>
            <consortium name="Mycorrhizal Genomics Consortium"/>
            <person name="Kohler A."/>
            <person name="Kuo A."/>
            <person name="Nagy L.G."/>
            <person name="Floudas D."/>
            <person name="Copeland A."/>
            <person name="Barry K.W."/>
            <person name="Cichocki N."/>
            <person name="Veneault-Fourrey C."/>
            <person name="LaButti K."/>
            <person name="Lindquist E.A."/>
            <person name="Lipzen A."/>
            <person name="Lundell T."/>
            <person name="Morin E."/>
            <person name="Murat C."/>
            <person name="Riley R."/>
            <person name="Ohm R."/>
            <person name="Sun H."/>
            <person name="Tunlid A."/>
            <person name="Henrissat B."/>
            <person name="Grigoriev I.V."/>
            <person name="Hibbett D.S."/>
            <person name="Martin F."/>
        </authorList>
    </citation>
    <scope>NUCLEOTIDE SEQUENCE [LARGE SCALE GENOMIC DNA]</scope>
    <source>
        <strain evidence="7">LaAM-08-1</strain>
    </source>
</reference>
<keyword evidence="5" id="KW-0999">Mitochondrion inner membrane</keyword>
<keyword evidence="5" id="KW-0496">Mitochondrion</keyword>
<dbReference type="InterPro" id="IPR002994">
    <property type="entry name" value="Surf1/Shy1"/>
</dbReference>
<dbReference type="Pfam" id="PF02104">
    <property type="entry name" value="SURF1"/>
    <property type="match status" value="1"/>
</dbReference>
<dbReference type="InterPro" id="IPR045214">
    <property type="entry name" value="Surf1/Surf4"/>
</dbReference>
<dbReference type="EMBL" id="KN838547">
    <property type="protein sequence ID" value="KIK07532.1"/>
    <property type="molecule type" value="Genomic_DNA"/>
</dbReference>
<proteinExistence type="inferred from homology"/>
<dbReference type="AlphaFoldDB" id="A0A0C9YBB2"/>
<feature type="transmembrane region" description="Helical" evidence="5">
    <location>
        <begin position="257"/>
        <end position="279"/>
    </location>
</feature>
<dbReference type="HOGENOM" id="CLU_047737_3_1_1"/>
<keyword evidence="7" id="KW-1185">Reference proteome</keyword>
<sequence length="293" mass="33566">MLLSTARLLRQAVKPIFPGRSKRNFFRLSRKVSDVPSIYKPKQESWLKPTMVLIGIIPLFTFALGTWQLKRLKWKVNLIDELEEKLQLQPISLPKKINLSVIPEFVFRKVVLRGTWDHSHTIILTPRVREGVHGVHIVTPLIRQNGSTILVDRGFVSRENASSLALQQELGEVEVLGMLRTSQLRNFFTPDNKPEDGKWYWTDVDAMADYVGGEQSDVQPVFVEQIFEGHAGEAETRLKKGIPIGRPATVDLRNAHLSYVITWYALSGLTAFMFARVLMNKKRSPGRRLPRFR</sequence>
<evidence type="ECO:0000256" key="5">
    <source>
        <dbReference type="RuleBase" id="RU363076"/>
    </source>
</evidence>